<accession>A0ABT7VQZ4</accession>
<reference evidence="2" key="1">
    <citation type="submission" date="2023-06" db="EMBL/GenBank/DDBJ databases">
        <title>Uncultivated large filamentous bacteria from sulfidic sediments reveal new species and different genomic features in energy metabolism and defense.</title>
        <authorList>
            <person name="Fonseca A."/>
        </authorList>
    </citation>
    <scope>NUCLEOTIDE SEQUENCE</scope>
    <source>
        <strain evidence="2">HSG4</strain>
    </source>
</reference>
<evidence type="ECO:0000313" key="3">
    <source>
        <dbReference type="Proteomes" id="UP001171945"/>
    </source>
</evidence>
<comment type="caution">
    <text evidence="2">The sequence shown here is derived from an EMBL/GenBank/DDBJ whole genome shotgun (WGS) entry which is preliminary data.</text>
</comment>
<feature type="region of interest" description="Disordered" evidence="1">
    <location>
        <begin position="67"/>
        <end position="98"/>
    </location>
</feature>
<sequence length="98" mass="10014">MKIFSGSHAPALVSGSHAPAWEPIHDAPASSGKLAGEVANGNTSASVGGSCSHAPALFLFPRAGVGTDSRRASVERKQDAGASRMGSHASAWEPEKKY</sequence>
<keyword evidence="3" id="KW-1185">Reference proteome</keyword>
<protein>
    <submittedName>
        <fullName evidence="2">Uncharacterized protein</fullName>
    </submittedName>
</protein>
<feature type="region of interest" description="Disordered" evidence="1">
    <location>
        <begin position="1"/>
        <end position="35"/>
    </location>
</feature>
<organism evidence="2 3">
    <name type="scientific">Candidatus Marithioploca araucensis</name>
    <dbReference type="NCBI Taxonomy" id="70273"/>
    <lineage>
        <taxon>Bacteria</taxon>
        <taxon>Pseudomonadati</taxon>
        <taxon>Pseudomonadota</taxon>
        <taxon>Gammaproteobacteria</taxon>
        <taxon>Thiotrichales</taxon>
        <taxon>Thiotrichaceae</taxon>
        <taxon>Candidatus Marithioploca</taxon>
    </lineage>
</organism>
<name>A0ABT7VQZ4_9GAMM</name>
<dbReference type="EMBL" id="JAUCGM010000054">
    <property type="protein sequence ID" value="MDM8562088.1"/>
    <property type="molecule type" value="Genomic_DNA"/>
</dbReference>
<gene>
    <name evidence="2" type="ORF">QUF54_01920</name>
</gene>
<proteinExistence type="predicted"/>
<dbReference type="Proteomes" id="UP001171945">
    <property type="component" value="Unassembled WGS sequence"/>
</dbReference>
<feature type="compositionally biased region" description="Basic and acidic residues" evidence="1">
    <location>
        <begin position="68"/>
        <end position="79"/>
    </location>
</feature>
<evidence type="ECO:0000256" key="1">
    <source>
        <dbReference type="SAM" id="MobiDB-lite"/>
    </source>
</evidence>
<evidence type="ECO:0000313" key="2">
    <source>
        <dbReference type="EMBL" id="MDM8562088.1"/>
    </source>
</evidence>